<feature type="domain" description="LicD/FKTN/FKRP nucleotidyltransferase" evidence="1">
    <location>
        <begin position="49"/>
        <end position="281"/>
    </location>
</feature>
<dbReference type="AlphaFoldDB" id="A0ABC9TYC2"/>
<sequence>MVLTRFFSLKTIINDSYRKNPDIHVLSEDEIKDLQKCLLAIYQNIFNVCEKYEIKPFLQGGTLLGKIRHNGFIPWDDDLDLGMIRSDYEKFKDIFQEELGEHYLLRGPGCPQGATNRFIQVFKKNTYYKTVGMPEIVPHHVYIDIFPIDYVPNQKWKQFLYGNWCDILMAVASCVEFKETFNKEMRAFMQRTWIGKMNMYLRLSLGNVFSVLSLHTWYKIIDSTLKKVKLSDYCTSGTGRKHYLGEILSVEAFFPLQRSEFEGCFAWIPNQSELYLKNLYGDYMKIPDKKDREQHFIEKLRIEAEAEVIL</sequence>
<reference evidence="2 3" key="1">
    <citation type="submission" date="2013-07" db="EMBL/GenBank/DDBJ databases">
        <authorList>
            <person name="Weinstock G."/>
            <person name="Sodergren E."/>
            <person name="Wylie T."/>
            <person name="Fulton L."/>
            <person name="Fulton R."/>
            <person name="Fronick C."/>
            <person name="O'Laughlin M."/>
            <person name="Godfrey J."/>
            <person name="Miner T."/>
            <person name="Herter B."/>
            <person name="Appelbaum E."/>
            <person name="Cordes M."/>
            <person name="Lek S."/>
            <person name="Wollam A."/>
            <person name="Pepin K.H."/>
            <person name="Palsikar V.B."/>
            <person name="Mitreva M."/>
            <person name="Wilson R.K."/>
        </authorList>
    </citation>
    <scope>NUCLEOTIDE SEQUENCE [LARGE SCALE GENOMIC DNA]</scope>
    <source>
        <strain evidence="2 3">ATCC 14940</strain>
    </source>
</reference>
<proteinExistence type="predicted"/>
<dbReference type="PANTHER" id="PTHR43404">
    <property type="entry name" value="LIPOPOLYSACCHARIDE CHOLINEPHOSPHOTRANSFERASE LICD"/>
    <property type="match status" value="1"/>
</dbReference>
<organism evidence="2 3">
    <name type="scientific">[Clostridium] symbiosum ATCC 14940</name>
    <dbReference type="NCBI Taxonomy" id="411472"/>
    <lineage>
        <taxon>Bacteria</taxon>
        <taxon>Bacillati</taxon>
        <taxon>Bacillota</taxon>
        <taxon>Clostridia</taxon>
        <taxon>Lachnospirales</taxon>
        <taxon>Lachnospiraceae</taxon>
        <taxon>Otoolea</taxon>
    </lineage>
</organism>
<accession>A0ABC9TYC2</accession>
<dbReference type="Pfam" id="PF04991">
    <property type="entry name" value="LicD"/>
    <property type="match status" value="1"/>
</dbReference>
<name>A0ABC9TYC2_CLOSY</name>
<dbReference type="RefSeq" id="WP_021642884.1">
    <property type="nucleotide sequence ID" value="NZ_KE992969.1"/>
</dbReference>
<dbReference type="Proteomes" id="UP000016491">
    <property type="component" value="Unassembled WGS sequence"/>
</dbReference>
<comment type="caution">
    <text evidence="2">The sequence shown here is derived from an EMBL/GenBank/DDBJ whole genome shotgun (WGS) entry which is preliminary data.</text>
</comment>
<evidence type="ECO:0000313" key="3">
    <source>
        <dbReference type="Proteomes" id="UP000016491"/>
    </source>
</evidence>
<dbReference type="PANTHER" id="PTHR43404:SF2">
    <property type="entry name" value="LIPOPOLYSACCHARIDE CHOLINEPHOSPHOTRANSFERASE LICD"/>
    <property type="match status" value="1"/>
</dbReference>
<evidence type="ECO:0000259" key="1">
    <source>
        <dbReference type="Pfam" id="PF04991"/>
    </source>
</evidence>
<dbReference type="GO" id="GO:0009100">
    <property type="term" value="P:glycoprotein metabolic process"/>
    <property type="evidence" value="ECO:0007669"/>
    <property type="project" value="UniProtKB-ARBA"/>
</dbReference>
<evidence type="ECO:0000313" key="2">
    <source>
        <dbReference type="EMBL" id="ERI77205.1"/>
    </source>
</evidence>
<protein>
    <submittedName>
        <fullName evidence="2">LICD family protein</fullName>
    </submittedName>
</protein>
<dbReference type="InterPro" id="IPR052942">
    <property type="entry name" value="LPS_cholinephosphotransferase"/>
</dbReference>
<dbReference type="EMBL" id="AWSU01000163">
    <property type="protein sequence ID" value="ERI77205.1"/>
    <property type="molecule type" value="Genomic_DNA"/>
</dbReference>
<gene>
    <name evidence="2" type="ORF">CLOSYM_02175</name>
</gene>
<dbReference type="InterPro" id="IPR007074">
    <property type="entry name" value="LicD/FKTN/FKRP_NTP_transf"/>
</dbReference>